<comment type="similarity">
    <text evidence="1">Belongs to the Fur family.</text>
</comment>
<dbReference type="Proteomes" id="UP000059074">
    <property type="component" value="Unassembled WGS sequence"/>
</dbReference>
<feature type="binding site" evidence="7">
    <location>
        <position position="87"/>
    </location>
    <ligand>
        <name>Zn(2+)</name>
        <dbReference type="ChEBI" id="CHEBI:29105"/>
    </ligand>
</feature>
<sequence length="136" mass="15300">MKKPAHRTSNATHAERVLEALRKAQRPISAYEIIASIRIDREMAPATVYRALDRLIRERHVHKLQSLNAYVSCRHNHCCDRPAFAICDRCGVVNEFSACGLGSLLDQSCQAKSFALDTVTIELHGTCHACQNRQEN</sequence>
<evidence type="ECO:0000256" key="2">
    <source>
        <dbReference type="ARBA" id="ARBA00022491"/>
    </source>
</evidence>
<evidence type="ECO:0000313" key="8">
    <source>
        <dbReference type="EMBL" id="KWT65169.1"/>
    </source>
</evidence>
<evidence type="ECO:0000256" key="7">
    <source>
        <dbReference type="PIRSR" id="PIRSR602481-1"/>
    </source>
</evidence>
<gene>
    <name evidence="8" type="ORF">APY04_2918</name>
</gene>
<dbReference type="STRING" id="121290.APY04_2918"/>
<protein>
    <submittedName>
        <fullName evidence="8">Zinc uptake regulation protein ZUR</fullName>
    </submittedName>
</protein>
<accession>A0A109BAP6</accession>
<keyword evidence="3 7" id="KW-0862">Zinc</keyword>
<comment type="cofactor">
    <cofactor evidence="7">
        <name>Zn(2+)</name>
        <dbReference type="ChEBI" id="CHEBI:29105"/>
    </cofactor>
    <text evidence="7">Binds 1 zinc ion per subunit.</text>
</comment>
<dbReference type="PANTHER" id="PTHR33202:SF6">
    <property type="entry name" value="ZINC UPTAKE REGULATION PROTEIN"/>
    <property type="match status" value="1"/>
</dbReference>
<organism evidence="8 9">
    <name type="scientific">Hyphomicrobium sulfonivorans</name>
    <dbReference type="NCBI Taxonomy" id="121290"/>
    <lineage>
        <taxon>Bacteria</taxon>
        <taxon>Pseudomonadati</taxon>
        <taxon>Pseudomonadota</taxon>
        <taxon>Alphaproteobacteria</taxon>
        <taxon>Hyphomicrobiales</taxon>
        <taxon>Hyphomicrobiaceae</taxon>
        <taxon>Hyphomicrobium</taxon>
    </lineage>
</organism>
<dbReference type="GO" id="GO:0003700">
    <property type="term" value="F:DNA-binding transcription factor activity"/>
    <property type="evidence" value="ECO:0007669"/>
    <property type="project" value="InterPro"/>
</dbReference>
<evidence type="ECO:0000256" key="1">
    <source>
        <dbReference type="ARBA" id="ARBA00007957"/>
    </source>
</evidence>
<dbReference type="SUPFAM" id="SSF46785">
    <property type="entry name" value="Winged helix' DNA-binding domain"/>
    <property type="match status" value="1"/>
</dbReference>
<dbReference type="InterPro" id="IPR002481">
    <property type="entry name" value="FUR"/>
</dbReference>
<keyword evidence="4" id="KW-0805">Transcription regulation</keyword>
<dbReference type="Gene3D" id="3.30.1490.190">
    <property type="match status" value="1"/>
</dbReference>
<proteinExistence type="inferred from homology"/>
<name>A0A109BAP6_HYPSL</name>
<evidence type="ECO:0000256" key="6">
    <source>
        <dbReference type="ARBA" id="ARBA00023163"/>
    </source>
</evidence>
<dbReference type="InterPro" id="IPR043135">
    <property type="entry name" value="Fur_C"/>
</dbReference>
<dbReference type="PATRIC" id="fig|121290.4.peg.518"/>
<feature type="binding site" evidence="7">
    <location>
        <position position="90"/>
    </location>
    <ligand>
        <name>Zn(2+)</name>
        <dbReference type="ChEBI" id="CHEBI:29105"/>
    </ligand>
</feature>
<dbReference type="InterPro" id="IPR036390">
    <property type="entry name" value="WH_DNA-bd_sf"/>
</dbReference>
<dbReference type="GO" id="GO:0045892">
    <property type="term" value="P:negative regulation of DNA-templated transcription"/>
    <property type="evidence" value="ECO:0007669"/>
    <property type="project" value="TreeGrafter"/>
</dbReference>
<dbReference type="InterPro" id="IPR036388">
    <property type="entry name" value="WH-like_DNA-bd_sf"/>
</dbReference>
<dbReference type="GO" id="GO:1900376">
    <property type="term" value="P:regulation of secondary metabolite biosynthetic process"/>
    <property type="evidence" value="ECO:0007669"/>
    <property type="project" value="TreeGrafter"/>
</dbReference>
<keyword evidence="7" id="KW-0479">Metal-binding</keyword>
<dbReference type="PANTHER" id="PTHR33202">
    <property type="entry name" value="ZINC UPTAKE REGULATION PROTEIN"/>
    <property type="match status" value="1"/>
</dbReference>
<reference evidence="8 9" key="1">
    <citation type="submission" date="2015-10" db="EMBL/GenBank/DDBJ databases">
        <title>Transcriptomic analysis of a linuron degrading triple-species bacterial consortium.</title>
        <authorList>
            <person name="Albers P."/>
        </authorList>
    </citation>
    <scope>NUCLEOTIDE SEQUENCE [LARGE SCALE GENOMIC DNA]</scope>
    <source>
        <strain evidence="8 9">WDL6</strain>
    </source>
</reference>
<dbReference type="GO" id="GO:0008270">
    <property type="term" value="F:zinc ion binding"/>
    <property type="evidence" value="ECO:0007669"/>
    <property type="project" value="TreeGrafter"/>
</dbReference>
<dbReference type="Gene3D" id="1.10.10.10">
    <property type="entry name" value="Winged helix-like DNA-binding domain superfamily/Winged helix DNA-binding domain"/>
    <property type="match status" value="1"/>
</dbReference>
<dbReference type="Pfam" id="PF01475">
    <property type="entry name" value="FUR"/>
    <property type="match status" value="1"/>
</dbReference>
<evidence type="ECO:0000256" key="4">
    <source>
        <dbReference type="ARBA" id="ARBA00023015"/>
    </source>
</evidence>
<dbReference type="RefSeq" id="WP_068463735.1">
    <property type="nucleotide sequence ID" value="NZ_LMTR01000082.1"/>
</dbReference>
<dbReference type="AlphaFoldDB" id="A0A109BAP6"/>
<feature type="binding site" evidence="7">
    <location>
        <position position="130"/>
    </location>
    <ligand>
        <name>Zn(2+)</name>
        <dbReference type="ChEBI" id="CHEBI:29105"/>
    </ligand>
</feature>
<keyword evidence="5" id="KW-0238">DNA-binding</keyword>
<keyword evidence="6" id="KW-0804">Transcription</keyword>
<feature type="binding site" evidence="7">
    <location>
        <position position="127"/>
    </location>
    <ligand>
        <name>Zn(2+)</name>
        <dbReference type="ChEBI" id="CHEBI:29105"/>
    </ligand>
</feature>
<evidence type="ECO:0000256" key="3">
    <source>
        <dbReference type="ARBA" id="ARBA00022833"/>
    </source>
</evidence>
<keyword evidence="2" id="KW-0678">Repressor</keyword>
<dbReference type="GO" id="GO:0005829">
    <property type="term" value="C:cytosol"/>
    <property type="evidence" value="ECO:0007669"/>
    <property type="project" value="TreeGrafter"/>
</dbReference>
<keyword evidence="9" id="KW-1185">Reference proteome</keyword>
<dbReference type="GO" id="GO:0000976">
    <property type="term" value="F:transcription cis-regulatory region binding"/>
    <property type="evidence" value="ECO:0007669"/>
    <property type="project" value="TreeGrafter"/>
</dbReference>
<comment type="caution">
    <text evidence="8">The sequence shown here is derived from an EMBL/GenBank/DDBJ whole genome shotgun (WGS) entry which is preliminary data.</text>
</comment>
<evidence type="ECO:0000256" key="5">
    <source>
        <dbReference type="ARBA" id="ARBA00023125"/>
    </source>
</evidence>
<dbReference type="EMBL" id="LMTR01000082">
    <property type="protein sequence ID" value="KWT65169.1"/>
    <property type="molecule type" value="Genomic_DNA"/>
</dbReference>
<evidence type="ECO:0000313" key="9">
    <source>
        <dbReference type="Proteomes" id="UP000059074"/>
    </source>
</evidence>